<comment type="pathway">
    <text evidence="2 14">Porphyrin-containing compound metabolism; protoporphyrin-IX biosynthesis; protoporphyrin-IX from protoporphyrinogen-IX: step 1/1.</text>
</comment>
<evidence type="ECO:0000256" key="7">
    <source>
        <dbReference type="ARBA" id="ARBA00022692"/>
    </source>
</evidence>
<dbReference type="GO" id="GO:0070818">
    <property type="term" value="F:protoporphyrinogen oxidase activity"/>
    <property type="evidence" value="ECO:0007669"/>
    <property type="project" value="UniProtKB-UniRule"/>
</dbReference>
<feature type="transmembrane region" description="Helical" evidence="14">
    <location>
        <begin position="12"/>
        <end position="35"/>
    </location>
</feature>
<gene>
    <name evidence="15" type="ORF">C0V70_15910</name>
</gene>
<dbReference type="GO" id="GO:0046872">
    <property type="term" value="F:metal ion binding"/>
    <property type="evidence" value="ECO:0007669"/>
    <property type="project" value="UniProtKB-KW"/>
</dbReference>
<dbReference type="PANTHER" id="PTHR40255:SF1">
    <property type="entry name" value="PROTOPORPHYRINOGEN IX OXIDASE"/>
    <property type="match status" value="1"/>
</dbReference>
<keyword evidence="16" id="KW-1185">Reference proteome</keyword>
<comment type="subcellular location">
    <subcellularLocation>
        <location evidence="1 14">Cell membrane</location>
        <topology evidence="1 14">Multi-pass membrane protein</topology>
    </subcellularLocation>
</comment>
<evidence type="ECO:0000256" key="9">
    <source>
        <dbReference type="ARBA" id="ARBA00022989"/>
    </source>
</evidence>
<evidence type="ECO:0000256" key="3">
    <source>
        <dbReference type="ARBA" id="ARBA00006501"/>
    </source>
</evidence>
<comment type="cofactor">
    <cofactor evidence="14">
        <name>heme b</name>
        <dbReference type="ChEBI" id="CHEBI:60344"/>
    </cofactor>
    <text evidence="14">Binds 1 heme b (iron(II)-protoporphyrin IX) group per subunit.</text>
</comment>
<comment type="function">
    <text evidence="14">Catalyzes the oxidation of protoporphyrinogen IX to protoporphyrin IX.</text>
</comment>
<accession>A0A2K9NVL2</accession>
<evidence type="ECO:0000256" key="14">
    <source>
        <dbReference type="HAMAP-Rule" id="MF_02239"/>
    </source>
</evidence>
<name>A0A2K9NVL2_BACTC</name>
<dbReference type="PANTHER" id="PTHR40255">
    <property type="entry name" value="UPF0093 MEMBRANE PROTEIN SLR1790"/>
    <property type="match status" value="1"/>
</dbReference>
<evidence type="ECO:0000256" key="4">
    <source>
        <dbReference type="ARBA" id="ARBA00017504"/>
    </source>
</evidence>
<evidence type="ECO:0000313" key="16">
    <source>
        <dbReference type="Proteomes" id="UP000235584"/>
    </source>
</evidence>
<feature type="transmembrane region" description="Helical" evidence="14">
    <location>
        <begin position="126"/>
        <end position="144"/>
    </location>
</feature>
<feature type="transmembrane region" description="Helical" evidence="14">
    <location>
        <begin position="150"/>
        <end position="171"/>
    </location>
</feature>
<feature type="transmembrane region" description="Helical" evidence="14">
    <location>
        <begin position="88"/>
        <end position="105"/>
    </location>
</feature>
<evidence type="ECO:0000256" key="5">
    <source>
        <dbReference type="ARBA" id="ARBA00022475"/>
    </source>
</evidence>
<dbReference type="KEGG" id="bsto:C0V70_15910"/>
<dbReference type="GO" id="GO:0006782">
    <property type="term" value="P:protoporphyrinogen IX biosynthetic process"/>
    <property type="evidence" value="ECO:0007669"/>
    <property type="project" value="UniProtKB-UniRule"/>
</dbReference>
<dbReference type="RefSeq" id="WP_102244854.1">
    <property type="nucleotide sequence ID" value="NZ_CP025704.1"/>
</dbReference>
<evidence type="ECO:0000256" key="10">
    <source>
        <dbReference type="ARBA" id="ARBA00023002"/>
    </source>
</evidence>
<dbReference type="EMBL" id="CP025704">
    <property type="protein sequence ID" value="AUN99563.1"/>
    <property type="molecule type" value="Genomic_DNA"/>
</dbReference>
<evidence type="ECO:0000256" key="13">
    <source>
        <dbReference type="ARBA" id="ARBA00048390"/>
    </source>
</evidence>
<reference evidence="15 16" key="1">
    <citation type="submission" date="2018-01" db="EMBL/GenBank/DDBJ databases">
        <title>Complete genome sequence of Bacteriovorax stolpii DSM12778.</title>
        <authorList>
            <person name="Tang B."/>
            <person name="Chang J."/>
        </authorList>
    </citation>
    <scope>NUCLEOTIDE SEQUENCE [LARGE SCALE GENOMIC DNA]</scope>
    <source>
        <strain evidence="15 16">DSM 12778</strain>
    </source>
</reference>
<dbReference type="InterPro" id="IPR005265">
    <property type="entry name" value="HemJ-like"/>
</dbReference>
<evidence type="ECO:0000256" key="8">
    <source>
        <dbReference type="ARBA" id="ARBA00022723"/>
    </source>
</evidence>
<keyword evidence="10 14" id="KW-0560">Oxidoreductase</keyword>
<dbReference type="OrthoDB" id="9800824at2"/>
<keyword evidence="9 14" id="KW-1133">Transmembrane helix</keyword>
<keyword evidence="6 14" id="KW-0349">Heme</keyword>
<comment type="similarity">
    <text evidence="3 14">Belongs to the HemJ family.</text>
</comment>
<evidence type="ECO:0000256" key="12">
    <source>
        <dbReference type="ARBA" id="ARBA00023136"/>
    </source>
</evidence>
<comment type="catalytic activity">
    <reaction evidence="13 14">
        <text>protoporphyrinogen IX + 3 A = protoporphyrin IX + 3 AH2</text>
        <dbReference type="Rhea" id="RHEA:62000"/>
        <dbReference type="ChEBI" id="CHEBI:13193"/>
        <dbReference type="ChEBI" id="CHEBI:17499"/>
        <dbReference type="ChEBI" id="CHEBI:57306"/>
        <dbReference type="ChEBI" id="CHEBI:57307"/>
    </reaction>
</comment>
<evidence type="ECO:0000256" key="11">
    <source>
        <dbReference type="ARBA" id="ARBA00023004"/>
    </source>
</evidence>
<keyword evidence="11 14" id="KW-0408">Iron</keyword>
<proteinExistence type="inferred from homology"/>
<comment type="subunit">
    <text evidence="14">Homodimer.</text>
</comment>
<feature type="binding site" description="axial binding residue" evidence="14">
    <location>
        <position position="91"/>
    </location>
    <ligand>
        <name>heme</name>
        <dbReference type="ChEBI" id="CHEBI:30413"/>
    </ligand>
    <ligandPart>
        <name>Fe</name>
        <dbReference type="ChEBI" id="CHEBI:18248"/>
    </ligandPart>
</feature>
<keyword evidence="8 14" id="KW-0479">Metal-binding</keyword>
<dbReference type="AlphaFoldDB" id="A0A2K9NVL2"/>
<dbReference type="HAMAP" id="MF_02239">
    <property type="entry name" value="HemJ"/>
    <property type="match status" value="1"/>
</dbReference>
<evidence type="ECO:0000256" key="6">
    <source>
        <dbReference type="ARBA" id="ARBA00022617"/>
    </source>
</evidence>
<dbReference type="Pfam" id="PF03653">
    <property type="entry name" value="UPF0093"/>
    <property type="match status" value="1"/>
</dbReference>
<keyword evidence="7 14" id="KW-0812">Transmembrane</keyword>
<feature type="transmembrane region" description="Helical" evidence="14">
    <location>
        <begin position="56"/>
        <end position="76"/>
    </location>
</feature>
<sequence length="182" mass="21161">MNYLIFKSLHIISVVTWFAGLFYMPRLFVYFAEAGAKPEPEKSILQKQFKIMQRRLWYGITWPSAFAVFIFGGSLLSQWMPITQHPWLMLKLLFVVGLYGYHFFLHKIFKQQQHDLIAFSPMALRVINEISTIFLFAIVFLVILKSVMNMVYGIVALVGFILILLAGIKIYKNIRQKSGESI</sequence>
<evidence type="ECO:0000313" key="15">
    <source>
        <dbReference type="EMBL" id="AUN99563.1"/>
    </source>
</evidence>
<keyword evidence="5 14" id="KW-1003">Cell membrane</keyword>
<evidence type="ECO:0000256" key="1">
    <source>
        <dbReference type="ARBA" id="ARBA00004651"/>
    </source>
</evidence>
<feature type="binding site" description="axial binding residue" evidence="14">
    <location>
        <position position="10"/>
    </location>
    <ligand>
        <name>heme</name>
        <dbReference type="ChEBI" id="CHEBI:30413"/>
    </ligand>
    <ligandPart>
        <name>Fe</name>
        <dbReference type="ChEBI" id="CHEBI:18248"/>
    </ligandPart>
</feature>
<dbReference type="EC" id="1.3.99.-" evidence="14"/>
<dbReference type="Proteomes" id="UP000235584">
    <property type="component" value="Chromosome"/>
</dbReference>
<organism evidence="15 16">
    <name type="scientific">Bacteriovorax stolpii</name>
    <name type="common">Bdellovibrio stolpii</name>
    <dbReference type="NCBI Taxonomy" id="960"/>
    <lineage>
        <taxon>Bacteria</taxon>
        <taxon>Pseudomonadati</taxon>
        <taxon>Bdellovibrionota</taxon>
        <taxon>Bacteriovoracia</taxon>
        <taxon>Bacteriovoracales</taxon>
        <taxon>Bacteriovoracaceae</taxon>
        <taxon>Bacteriovorax</taxon>
    </lineage>
</organism>
<dbReference type="UniPathway" id="UPA00251">
    <property type="reaction ID" value="UER00324"/>
</dbReference>
<keyword evidence="12 14" id="KW-0472">Membrane</keyword>
<protein>
    <recommendedName>
        <fullName evidence="4 14">Protoporphyrinogen IX oxidase</fullName>
        <shortName evidence="14">PPO</shortName>
        <ecNumber evidence="14">1.3.99.-</ecNumber>
    </recommendedName>
</protein>
<dbReference type="GO" id="GO:0005886">
    <property type="term" value="C:plasma membrane"/>
    <property type="evidence" value="ECO:0007669"/>
    <property type="project" value="UniProtKB-SubCell"/>
</dbReference>
<evidence type="ECO:0000256" key="2">
    <source>
        <dbReference type="ARBA" id="ARBA00005073"/>
    </source>
</evidence>